<name>A0A9X6VSC7_BACCE</name>
<dbReference type="Gene3D" id="3.40.50.300">
    <property type="entry name" value="P-loop containing nucleotide triphosphate hydrolases"/>
    <property type="match status" value="1"/>
</dbReference>
<evidence type="ECO:0000256" key="5">
    <source>
        <dbReference type="ARBA" id="ARBA00022989"/>
    </source>
</evidence>
<dbReference type="PROSITE" id="PS00211">
    <property type="entry name" value="ABC_TRANSPORTER_1"/>
    <property type="match status" value="1"/>
</dbReference>
<dbReference type="PANTHER" id="PTHR43394">
    <property type="entry name" value="ATP-DEPENDENT PERMEASE MDL1, MITOCHONDRIAL"/>
    <property type="match status" value="1"/>
</dbReference>
<feature type="transmembrane region" description="Helical" evidence="7">
    <location>
        <begin position="21"/>
        <end position="39"/>
    </location>
</feature>
<dbReference type="InterPro" id="IPR036640">
    <property type="entry name" value="ABC1_TM_sf"/>
</dbReference>
<evidence type="ECO:0000256" key="7">
    <source>
        <dbReference type="SAM" id="Phobius"/>
    </source>
</evidence>
<dbReference type="GO" id="GO:0015421">
    <property type="term" value="F:ABC-type oligopeptide transporter activity"/>
    <property type="evidence" value="ECO:0007669"/>
    <property type="project" value="TreeGrafter"/>
</dbReference>
<comment type="caution">
    <text evidence="8">The sequence shown here is derived from an EMBL/GenBank/DDBJ whole genome shotgun (WGS) entry which is preliminary data.</text>
</comment>
<keyword evidence="6 7" id="KW-0472">Membrane</keyword>
<dbReference type="RefSeq" id="WP_087947732.1">
    <property type="nucleotide sequence ID" value="NZ_CP115306.1"/>
</dbReference>
<dbReference type="InterPro" id="IPR011527">
    <property type="entry name" value="ABC1_TM_dom"/>
</dbReference>
<dbReference type="GO" id="GO:0005524">
    <property type="term" value="F:ATP binding"/>
    <property type="evidence" value="ECO:0007669"/>
    <property type="project" value="UniProtKB-KW"/>
</dbReference>
<proteinExistence type="predicted"/>
<dbReference type="PANTHER" id="PTHR43394:SF1">
    <property type="entry name" value="ATP-BINDING CASSETTE SUB-FAMILY B MEMBER 10, MITOCHONDRIAL"/>
    <property type="match status" value="1"/>
</dbReference>
<dbReference type="SUPFAM" id="SSF90123">
    <property type="entry name" value="ABC transporter transmembrane region"/>
    <property type="match status" value="1"/>
</dbReference>
<feature type="transmembrane region" description="Helical" evidence="7">
    <location>
        <begin position="244"/>
        <end position="271"/>
    </location>
</feature>
<evidence type="ECO:0000256" key="2">
    <source>
        <dbReference type="ARBA" id="ARBA00022692"/>
    </source>
</evidence>
<keyword evidence="5 7" id="KW-1133">Transmembrane helix</keyword>
<dbReference type="InterPro" id="IPR017871">
    <property type="entry name" value="ABC_transporter-like_CS"/>
</dbReference>
<dbReference type="Gene3D" id="1.20.1560.10">
    <property type="entry name" value="ABC transporter type 1, transmembrane domain"/>
    <property type="match status" value="1"/>
</dbReference>
<accession>A0A9X6VSC7</accession>
<evidence type="ECO:0000256" key="6">
    <source>
        <dbReference type="ARBA" id="ARBA00023136"/>
    </source>
</evidence>
<dbReference type="PROSITE" id="PS50893">
    <property type="entry name" value="ABC_TRANSPORTER_2"/>
    <property type="match status" value="1"/>
</dbReference>
<dbReference type="SMART" id="SM00382">
    <property type="entry name" value="AAA"/>
    <property type="match status" value="1"/>
</dbReference>
<dbReference type="Proteomes" id="UP000220210">
    <property type="component" value="Unassembled WGS sequence"/>
</dbReference>
<dbReference type="EMBL" id="NTSO01000035">
    <property type="protein sequence ID" value="PFF40815.1"/>
    <property type="molecule type" value="Genomic_DNA"/>
</dbReference>
<dbReference type="PROSITE" id="PS50929">
    <property type="entry name" value="ABC_TM1F"/>
    <property type="match status" value="1"/>
</dbReference>
<evidence type="ECO:0000256" key="4">
    <source>
        <dbReference type="ARBA" id="ARBA00022840"/>
    </source>
</evidence>
<evidence type="ECO:0000256" key="1">
    <source>
        <dbReference type="ARBA" id="ARBA00004651"/>
    </source>
</evidence>
<dbReference type="InterPro" id="IPR027417">
    <property type="entry name" value="P-loop_NTPase"/>
</dbReference>
<evidence type="ECO:0000256" key="3">
    <source>
        <dbReference type="ARBA" id="ARBA00022741"/>
    </source>
</evidence>
<dbReference type="CDD" id="cd07346">
    <property type="entry name" value="ABC_6TM_exporters"/>
    <property type="match status" value="1"/>
</dbReference>
<dbReference type="InterPro" id="IPR003439">
    <property type="entry name" value="ABC_transporter-like_ATP-bd"/>
</dbReference>
<dbReference type="GO" id="GO:0016887">
    <property type="term" value="F:ATP hydrolysis activity"/>
    <property type="evidence" value="ECO:0007669"/>
    <property type="project" value="InterPro"/>
</dbReference>
<dbReference type="InterPro" id="IPR003593">
    <property type="entry name" value="AAA+_ATPase"/>
</dbReference>
<evidence type="ECO:0000313" key="8">
    <source>
        <dbReference type="EMBL" id="PFF40815.1"/>
    </source>
</evidence>
<feature type="transmembrane region" description="Helical" evidence="7">
    <location>
        <begin position="145"/>
        <end position="175"/>
    </location>
</feature>
<evidence type="ECO:0000313" key="9">
    <source>
        <dbReference type="Proteomes" id="UP000220210"/>
    </source>
</evidence>
<dbReference type="AlphaFoldDB" id="A0A9X6VSC7"/>
<comment type="subcellular location">
    <subcellularLocation>
        <location evidence="1">Cell membrane</location>
        <topology evidence="1">Multi-pass membrane protein</topology>
    </subcellularLocation>
</comment>
<dbReference type="Pfam" id="PF00664">
    <property type="entry name" value="ABC_membrane"/>
    <property type="match status" value="1"/>
</dbReference>
<dbReference type="GO" id="GO:0005886">
    <property type="term" value="C:plasma membrane"/>
    <property type="evidence" value="ECO:0007669"/>
    <property type="project" value="UniProtKB-SubCell"/>
</dbReference>
<keyword evidence="4 8" id="KW-0067">ATP-binding</keyword>
<keyword evidence="3" id="KW-0547">Nucleotide-binding</keyword>
<keyword evidence="2 7" id="KW-0812">Transmembrane</keyword>
<gene>
    <name evidence="8" type="ORF">CN357_32830</name>
</gene>
<feature type="transmembrane region" description="Helical" evidence="7">
    <location>
        <begin position="277"/>
        <end position="298"/>
    </location>
</feature>
<sequence length="545" mass="63741">MNERIKIFKELDKILSFSNRKVLILLFITLLSVLPEMAYPFVYKYFIDHVLTISEINNIYYVIIGFTVIFIFKLVISYLLIYSRNKCFRRKIILLKQILLKNFLSKDFNYYKQNKPSELKLMIDTDTAAVNEFLNFQIIDYLKNIIVAFAIGSIMLYLNWMLFLCCFIFFIFSLIQTQALRKKASKSFEEAREYTSRETDKIREDIYLWKEIKSLNIENIILRKYKNGLDLISRYTYKEKIYEFISYYFGALNNFLISNFFVYIVGGLLIISNQLSISSFLVFTGFYLSFVYNIQLIISNNLKLGKNNVNINRILNELQKEKCNKHTLEKPIETDENKLELVNINFKYNNRSNSNIIEDFSYQFSEEKNYLLKGRSGIGKSTLAKLITGEYVADSGKILFNGIDFKNLVIGENTFSMVSKESKIFNTTILENLLYANGRSTQKEIEEACKNAEIYELIVKLPDKFETVIGENGVKLSGGERQRLALARLFLKKSLIYILDESTSEIASDAEYRILNRLIEMNPHSIFIVISHKDIDLIDKEIICI</sequence>
<dbReference type="Pfam" id="PF00005">
    <property type="entry name" value="ABC_tran"/>
    <property type="match status" value="1"/>
</dbReference>
<dbReference type="SUPFAM" id="SSF52540">
    <property type="entry name" value="P-loop containing nucleoside triphosphate hydrolases"/>
    <property type="match status" value="1"/>
</dbReference>
<reference evidence="8 9" key="1">
    <citation type="submission" date="2017-09" db="EMBL/GenBank/DDBJ databases">
        <title>Large-scale bioinformatics analysis of Bacillus genomes uncovers conserved roles of natural products in bacterial physiology.</title>
        <authorList>
            <consortium name="Agbiome Team Llc"/>
            <person name="Bleich R.M."/>
            <person name="Kirk G.J."/>
            <person name="Santa Maria K.C."/>
            <person name="Allen S.E."/>
            <person name="Farag S."/>
            <person name="Shank E.A."/>
            <person name="Bowers A."/>
        </authorList>
    </citation>
    <scope>NUCLEOTIDE SEQUENCE [LARGE SCALE GENOMIC DNA]</scope>
    <source>
        <strain evidence="8 9">AFS020204</strain>
    </source>
</reference>
<organism evidence="8 9">
    <name type="scientific">Bacillus cereus</name>
    <dbReference type="NCBI Taxonomy" id="1396"/>
    <lineage>
        <taxon>Bacteria</taxon>
        <taxon>Bacillati</taxon>
        <taxon>Bacillota</taxon>
        <taxon>Bacilli</taxon>
        <taxon>Bacillales</taxon>
        <taxon>Bacillaceae</taxon>
        <taxon>Bacillus</taxon>
        <taxon>Bacillus cereus group</taxon>
    </lineage>
</organism>
<feature type="transmembrane region" description="Helical" evidence="7">
    <location>
        <begin position="59"/>
        <end position="81"/>
    </location>
</feature>
<protein>
    <submittedName>
        <fullName evidence="8">ABC transporter ATP-binding protein</fullName>
    </submittedName>
</protein>
<dbReference type="InterPro" id="IPR039421">
    <property type="entry name" value="Type_1_exporter"/>
</dbReference>